<feature type="domain" description="Nucleoporin POM152 Ig-like" evidence="4">
    <location>
        <begin position="1165"/>
        <end position="1248"/>
    </location>
</feature>
<feature type="compositionally biased region" description="Pro residues" evidence="1">
    <location>
        <begin position="1"/>
        <end position="10"/>
    </location>
</feature>
<evidence type="ECO:0000259" key="3">
    <source>
        <dbReference type="Pfam" id="PF24097"/>
    </source>
</evidence>
<evidence type="ECO:0000313" key="7">
    <source>
        <dbReference type="EMBL" id="OAG02687.1"/>
    </source>
</evidence>
<dbReference type="GO" id="GO:0006606">
    <property type="term" value="P:protein import into nucleus"/>
    <property type="evidence" value="ECO:0007669"/>
    <property type="project" value="TreeGrafter"/>
</dbReference>
<feature type="domain" description="Nucleoporin POM152 immunoglobulin-like" evidence="2">
    <location>
        <begin position="885"/>
        <end position="973"/>
    </location>
</feature>
<evidence type="ECO:0000259" key="4">
    <source>
        <dbReference type="Pfam" id="PF24312"/>
    </source>
</evidence>
<dbReference type="PANTHER" id="PTHR28206:SF1">
    <property type="entry name" value="NUCLEOPORIN POM152"/>
    <property type="match status" value="1"/>
</dbReference>
<dbReference type="FunCoup" id="A0A177C7G1">
    <property type="interactions" value="80"/>
</dbReference>
<dbReference type="InParanoid" id="A0A177C7G1"/>
<gene>
    <name evidence="7" type="ORF">CC84DRAFT_909743</name>
</gene>
<dbReference type="Pfam" id="PF23664">
    <property type="entry name" value="Ig_Pom152"/>
    <property type="match status" value="2"/>
</dbReference>
<reference evidence="7 8" key="1">
    <citation type="submission" date="2016-05" db="EMBL/GenBank/DDBJ databases">
        <title>Comparative analysis of secretome profiles of manganese(II)-oxidizing ascomycete fungi.</title>
        <authorList>
            <consortium name="DOE Joint Genome Institute"/>
            <person name="Zeiner C.A."/>
            <person name="Purvine S.O."/>
            <person name="Zink E.M."/>
            <person name="Wu S."/>
            <person name="Pasa-Tolic L."/>
            <person name="Chaput D.L."/>
            <person name="Haridas S."/>
            <person name="Grigoriev I.V."/>
            <person name="Santelli C.M."/>
            <person name="Hansel C.M."/>
        </authorList>
    </citation>
    <scope>NUCLEOTIDE SEQUENCE [LARGE SCALE GENOMIC DNA]</scope>
    <source>
        <strain evidence="7 8">AP3s5-JAC2a</strain>
    </source>
</reference>
<evidence type="ECO:0000259" key="6">
    <source>
        <dbReference type="Pfam" id="PF24527"/>
    </source>
</evidence>
<dbReference type="OrthoDB" id="5529162at2759"/>
<organism evidence="7 8">
    <name type="scientific">Paraphaeosphaeria sporulosa</name>
    <dbReference type="NCBI Taxonomy" id="1460663"/>
    <lineage>
        <taxon>Eukaryota</taxon>
        <taxon>Fungi</taxon>
        <taxon>Dikarya</taxon>
        <taxon>Ascomycota</taxon>
        <taxon>Pezizomycotina</taxon>
        <taxon>Dothideomycetes</taxon>
        <taxon>Pleosporomycetidae</taxon>
        <taxon>Pleosporales</taxon>
        <taxon>Massarineae</taxon>
        <taxon>Didymosphaeriaceae</taxon>
        <taxon>Paraphaeosphaeria</taxon>
    </lineage>
</organism>
<dbReference type="Pfam" id="PF24097">
    <property type="entry name" value="TMD_POM152"/>
    <property type="match status" value="1"/>
</dbReference>
<feature type="compositionally biased region" description="Polar residues" evidence="1">
    <location>
        <begin position="14"/>
        <end position="27"/>
    </location>
</feature>
<dbReference type="GeneID" id="28771351"/>
<dbReference type="STRING" id="1460663.A0A177C7G1"/>
<keyword evidence="8" id="KW-1185">Reference proteome</keyword>
<evidence type="ECO:0000259" key="5">
    <source>
        <dbReference type="Pfam" id="PF24519"/>
    </source>
</evidence>
<accession>A0A177C7G1</accession>
<dbReference type="InterPro" id="IPR037701">
    <property type="entry name" value="Pom152"/>
</dbReference>
<feature type="compositionally biased region" description="Low complexity" evidence="1">
    <location>
        <begin position="28"/>
        <end position="38"/>
    </location>
</feature>
<feature type="domain" description="Nucleoporin POM152 Ig-like" evidence="4">
    <location>
        <begin position="668"/>
        <end position="757"/>
    </location>
</feature>
<feature type="domain" description="Nucleoporin POM152 Ig-like" evidence="4">
    <location>
        <begin position="767"/>
        <end position="853"/>
    </location>
</feature>
<evidence type="ECO:0000256" key="1">
    <source>
        <dbReference type="SAM" id="MobiDB-lite"/>
    </source>
</evidence>
<feature type="region of interest" description="Disordered" evidence="1">
    <location>
        <begin position="1"/>
        <end position="56"/>
    </location>
</feature>
<dbReference type="PANTHER" id="PTHR28206">
    <property type="entry name" value="NUCLEOPORIN POM152"/>
    <property type="match status" value="1"/>
</dbReference>
<dbReference type="GO" id="GO:0070762">
    <property type="term" value="C:nuclear pore transmembrane ring"/>
    <property type="evidence" value="ECO:0007669"/>
    <property type="project" value="TreeGrafter"/>
</dbReference>
<dbReference type="InterPro" id="IPR056541">
    <property type="entry name" value="Ig-like_POM152"/>
</dbReference>
<dbReference type="InterPro" id="IPR056544">
    <property type="entry name" value="Ig_POM152"/>
</dbReference>
<sequence length="1268" mass="141151">MNGTPRPRPGGFPSTPQHQQARSPGAQTPSTSSTSRRPNVNTPLPDVPRPAADATHSSGPWIPAHIIDPAQQRLYVCSIYIALWGWKLYDFYNLAIEEDESVWSCMKWCGLDMTFFMLGVPLLDIPWLQWSTSTSFMLFVVHAALDVMLMFRIGIPVQAWFISLAGFLFDSELAISERSVKPGPILHNASLILGKQIINILPEGSAVLNPEKLNFCLNSTVTSVELPILINQTEPVELDLLRLDFDTDQNETITIKKGELKGLLKKARKAAKRTDPDDPLLLRYTVKKPGVYLLKKVVDQSKLEVRPRSTNAIVVKCPQARVKPTGDRRCRNDLSNVELEVEGVPPLYVKYRLTVDRQPRGGSEFQNLQPDEFLSPLSRQTSQALVKSGKEDVSWARSHKVTVPLNETLATGSGWEYAVEEVHDGLGNLVSFVGNEEEDHPKARIAGTYQGFEVHERPRIFFNKCNAQNPMRVAKGRSEPLPISYASTGKHRVDSPHKIQWLFTPEVDIVADGHHSANAETREGTIKPGVGKIHASEAGLYTLKSVSTEFCEGDVLEPTSCLVQNPPMPEIELNSEDIIDKCAGNPIGLRVDMDFIGTPPFFVKYVEQQKGKARAQPRDIQIGSLKGSIDLAPENTGHYTYTFKSISDAVYQDRPLHNLVLQQEVRAPASAHFIDNRRTKQACIDDYAEFSVQLTGDGPFKLEYEVMHNGKRDKQTVDVDGDYYTIKTPKLKNGGEYTVALVSIVDSRKCKDTLKNQEVKVQVRHERPKAYFGLVDGKQSIMALEGKKVDLPLRLSGVGPWTVEYENLDTNEKQRVHVSNANAPLSITQQGTYRLMAVSDSVCPGFVEEKASTFNVGWIARPQISIPETSSVVFENGKYVKDAVCEGDEDSFEVALLGNAPFEVSYKQEYKGKGKTAAPRDKDIRAVSGLTTIRADTANAGTYEYTFHKLADSRYDHSKKHFQPLVVQQTVNPRPSARFDTPGKTYSYCSRESDGEEVIPMTLEGQPPFYLEVEIKQAGVPKPEISVHRDIRSPKFDLKIEHRKLHLGVSSITIRKVRDARGCTLKPSPASPRVQVSVHDAPTATALEERADFCVGERLSFALSGQNPFTVYYTFNGETRKASNAATTFRRLAELPGTFTITGLRDSASDCLAPLDLTKHIHPIPSVRLSGGQVSSVDIHEGGNADLHFQFEGTPPFEFTYTRSTNAARGKKSRVLEIKTEVSHEKEMFVPVQEEGTYEVVSIKDRWCGFAKQVEGVEGRGGQKLLQY</sequence>
<evidence type="ECO:0008006" key="9">
    <source>
        <dbReference type="Google" id="ProtNLM"/>
    </source>
</evidence>
<dbReference type="Proteomes" id="UP000077069">
    <property type="component" value="Unassembled WGS sequence"/>
</dbReference>
<feature type="domain" description="Nucleoporin POM152 N-terminal transmembrane" evidence="3">
    <location>
        <begin position="68"/>
        <end position="153"/>
    </location>
</feature>
<evidence type="ECO:0000259" key="2">
    <source>
        <dbReference type="Pfam" id="PF23664"/>
    </source>
</evidence>
<feature type="domain" description="Nucleoporin POM152 immunoglobulin-like" evidence="2">
    <location>
        <begin position="565"/>
        <end position="667"/>
    </location>
</feature>
<feature type="domain" description="Nucleoporin POM152 Ig-like" evidence="4">
    <location>
        <begin position="457"/>
        <end position="561"/>
    </location>
</feature>
<dbReference type="InterPro" id="IPR056540">
    <property type="entry name" value="TMD_POM152"/>
</dbReference>
<proteinExistence type="predicted"/>
<dbReference type="GO" id="GO:0006999">
    <property type="term" value="P:nuclear pore organization"/>
    <property type="evidence" value="ECO:0007669"/>
    <property type="project" value="TreeGrafter"/>
</dbReference>
<dbReference type="GO" id="GO:0017056">
    <property type="term" value="F:structural constituent of nuclear pore"/>
    <property type="evidence" value="ECO:0007669"/>
    <property type="project" value="InterPro"/>
</dbReference>
<feature type="domain" description="Nucleoporin POM152 first Ig-like" evidence="5">
    <location>
        <begin position="205"/>
        <end position="314"/>
    </location>
</feature>
<feature type="domain" description="Nucleoporin POM152 ninth Ig-like" evidence="6">
    <location>
        <begin position="1082"/>
        <end position="1159"/>
    </location>
</feature>
<dbReference type="RefSeq" id="XP_018033052.1">
    <property type="nucleotide sequence ID" value="XM_018187865.1"/>
</dbReference>
<dbReference type="EMBL" id="KV441555">
    <property type="protein sequence ID" value="OAG02687.1"/>
    <property type="molecule type" value="Genomic_DNA"/>
</dbReference>
<dbReference type="AlphaFoldDB" id="A0A177C7G1"/>
<dbReference type="InterPro" id="IPR056543">
    <property type="entry name" value="Ig-like_POM152_9th"/>
</dbReference>
<dbReference type="Pfam" id="PF24527">
    <property type="entry name" value="Ig-like_Pom152_9"/>
    <property type="match status" value="1"/>
</dbReference>
<dbReference type="InterPro" id="IPR056542">
    <property type="entry name" value="Ig-like_POM152_1st"/>
</dbReference>
<protein>
    <recommendedName>
        <fullName evidence="9">Nucleoporin Pom152</fullName>
    </recommendedName>
</protein>
<dbReference type="Pfam" id="PF24519">
    <property type="entry name" value="Ig-like_Pom152_1"/>
    <property type="match status" value="1"/>
</dbReference>
<dbReference type="Pfam" id="PF24312">
    <property type="entry name" value="Ig-like_POM152"/>
    <property type="match status" value="4"/>
</dbReference>
<name>A0A177C7G1_9PLEO</name>
<evidence type="ECO:0000313" key="8">
    <source>
        <dbReference type="Proteomes" id="UP000077069"/>
    </source>
</evidence>